<evidence type="ECO:0000313" key="3">
    <source>
        <dbReference type="EMBL" id="QTC88155.1"/>
    </source>
</evidence>
<dbReference type="InterPro" id="IPR011010">
    <property type="entry name" value="DNA_brk_join_enz"/>
</dbReference>
<feature type="domain" description="Tyr recombinase" evidence="2">
    <location>
        <begin position="184"/>
        <end position="407"/>
    </location>
</feature>
<sequence>MPRPSKGPRLFLRKARPDKRQASVWVIRDGSKEVGTGCGPGEVAEAGLKLAEYIQAKWTPAPSGPNGAADPADVLLADVLALYAEGRAAKAPDPKAVRARLSALLEFWGESTVADIRRSTCEAYVAHRILQPIKMAKDPATARRVTDQGARRELEDLSAAIGYWHDEHPLTRRPKVVLPAKAESTRDALDRSQAARLLLAAMGWRLNPKTGKWKRLQKSSRLNRAHLRRFALIGFYTGTRPGVIPKLLWEESLTQAWVDLDEGIIYRRGKAERDHRTKRRPLVVIPNRLLAHLRRWREMDRAASIALREDHLKAGGDPLQIPQLVSVLHHGGRPLAGRIRTGFEGMVRDAGLPEEITPHWMRHTCATWLMERDAKPWEAASFTGMTTKTLEDCYGHHRPSNRARARKALG</sequence>
<gene>
    <name evidence="3" type="ORF">IFE19_01745</name>
</gene>
<evidence type="ECO:0000259" key="2">
    <source>
        <dbReference type="PROSITE" id="PS51898"/>
    </source>
</evidence>
<proteinExistence type="predicted"/>
<dbReference type="RefSeq" id="WP_207825159.1">
    <property type="nucleotide sequence ID" value="NZ_CP062006.1"/>
</dbReference>
<organism evidence="3 4">
    <name type="scientific">Brevundimonas pondensis</name>
    <dbReference type="NCBI Taxonomy" id="2774189"/>
    <lineage>
        <taxon>Bacteria</taxon>
        <taxon>Pseudomonadati</taxon>
        <taxon>Pseudomonadota</taxon>
        <taxon>Alphaproteobacteria</taxon>
        <taxon>Caulobacterales</taxon>
        <taxon>Caulobacteraceae</taxon>
        <taxon>Brevundimonas</taxon>
    </lineage>
</organism>
<dbReference type="InterPro" id="IPR013762">
    <property type="entry name" value="Integrase-like_cat_sf"/>
</dbReference>
<evidence type="ECO:0000313" key="4">
    <source>
        <dbReference type="Proteomes" id="UP000663942"/>
    </source>
</evidence>
<dbReference type="SUPFAM" id="SSF56349">
    <property type="entry name" value="DNA breaking-rejoining enzymes"/>
    <property type="match status" value="1"/>
</dbReference>
<dbReference type="Gene3D" id="1.10.443.10">
    <property type="entry name" value="Intergrase catalytic core"/>
    <property type="match status" value="1"/>
</dbReference>
<dbReference type="EMBL" id="CP062006">
    <property type="protein sequence ID" value="QTC88155.1"/>
    <property type="molecule type" value="Genomic_DNA"/>
</dbReference>
<dbReference type="PROSITE" id="PS51898">
    <property type="entry name" value="TYR_RECOMBINASE"/>
    <property type="match status" value="1"/>
</dbReference>
<reference evidence="3 4" key="1">
    <citation type="submission" date="2020-09" db="EMBL/GenBank/DDBJ databases">
        <title>Brevundimonas sp. LVF1 isolated from an oligotrophic pond in Goettingen, Germany.</title>
        <authorList>
            <person name="Friedrich I."/>
            <person name="Klassen A."/>
            <person name="Neubauer H."/>
            <person name="Schneider D."/>
            <person name="Hertel R."/>
            <person name="Daniel R."/>
        </authorList>
    </citation>
    <scope>NUCLEOTIDE SEQUENCE [LARGE SCALE GENOMIC DNA]</scope>
    <source>
        <strain evidence="3 4">LVF1</strain>
    </source>
</reference>
<protein>
    <submittedName>
        <fullName evidence="3">Tyrosine-type recombinase/integrase</fullName>
    </submittedName>
</protein>
<accession>A0ABX7SP99</accession>
<keyword evidence="4" id="KW-1185">Reference proteome</keyword>
<keyword evidence="1" id="KW-0233">DNA recombination</keyword>
<name>A0ABX7SP99_9CAUL</name>
<evidence type="ECO:0000256" key="1">
    <source>
        <dbReference type="ARBA" id="ARBA00023172"/>
    </source>
</evidence>
<dbReference type="Proteomes" id="UP000663942">
    <property type="component" value="Chromosome"/>
</dbReference>
<dbReference type="InterPro" id="IPR002104">
    <property type="entry name" value="Integrase_catalytic"/>
</dbReference>